<dbReference type="EMBL" id="BAAAYR010000004">
    <property type="protein sequence ID" value="GAA3574273.1"/>
    <property type="molecule type" value="Genomic_DNA"/>
</dbReference>
<comment type="caution">
    <text evidence="2">The sequence shown here is derived from an EMBL/GenBank/DDBJ whole genome shotgun (WGS) entry which is preliminary data.</text>
</comment>
<sequence>MALVTRLQHTVVFRLVHAPGSAEEAAFLATARGTLTAIPGVTDFTVNRQVSPKSDLTWQFSMVFADDAAYAAYDAHPAHRGFVETRWVPEVAAFQEYDLVVEQPAG</sequence>
<evidence type="ECO:0000313" key="2">
    <source>
        <dbReference type="EMBL" id="GAA3574273.1"/>
    </source>
</evidence>
<evidence type="ECO:0000259" key="1">
    <source>
        <dbReference type="PROSITE" id="PS51502"/>
    </source>
</evidence>
<dbReference type="PROSITE" id="PS51502">
    <property type="entry name" value="S_R_A_B_BARREL"/>
    <property type="match status" value="1"/>
</dbReference>
<feature type="domain" description="Stress-response A/B barrel" evidence="1">
    <location>
        <begin position="7"/>
        <end position="99"/>
    </location>
</feature>
<proteinExistence type="predicted"/>
<dbReference type="Gene3D" id="3.30.70.100">
    <property type="match status" value="1"/>
</dbReference>
<dbReference type="Proteomes" id="UP001500767">
    <property type="component" value="Unassembled WGS sequence"/>
</dbReference>
<reference evidence="3" key="1">
    <citation type="journal article" date="2019" name="Int. J. Syst. Evol. Microbiol.">
        <title>The Global Catalogue of Microorganisms (GCM) 10K type strain sequencing project: providing services to taxonomists for standard genome sequencing and annotation.</title>
        <authorList>
            <consortium name="The Broad Institute Genomics Platform"/>
            <consortium name="The Broad Institute Genome Sequencing Center for Infectious Disease"/>
            <person name="Wu L."/>
            <person name="Ma J."/>
        </authorList>
    </citation>
    <scope>NUCLEOTIDE SEQUENCE [LARGE SCALE GENOMIC DNA]</scope>
    <source>
        <strain evidence="3">JCM 16540</strain>
    </source>
</reference>
<name>A0ABP6XXS3_9ACTN</name>
<dbReference type="SMART" id="SM00886">
    <property type="entry name" value="Dabb"/>
    <property type="match status" value="1"/>
</dbReference>
<dbReference type="InterPro" id="IPR011008">
    <property type="entry name" value="Dimeric_a/b-barrel"/>
</dbReference>
<organism evidence="2 3">
    <name type="scientific">Microlunatus spumicola</name>
    <dbReference type="NCBI Taxonomy" id="81499"/>
    <lineage>
        <taxon>Bacteria</taxon>
        <taxon>Bacillati</taxon>
        <taxon>Actinomycetota</taxon>
        <taxon>Actinomycetes</taxon>
        <taxon>Propionibacteriales</taxon>
        <taxon>Propionibacteriaceae</taxon>
        <taxon>Microlunatus</taxon>
    </lineage>
</organism>
<accession>A0ABP6XXS3</accession>
<dbReference type="SUPFAM" id="SSF54909">
    <property type="entry name" value="Dimeric alpha+beta barrel"/>
    <property type="match status" value="1"/>
</dbReference>
<dbReference type="InterPro" id="IPR013097">
    <property type="entry name" value="Dabb"/>
</dbReference>
<keyword evidence="3" id="KW-1185">Reference proteome</keyword>
<dbReference type="Pfam" id="PF07876">
    <property type="entry name" value="Dabb"/>
    <property type="match status" value="1"/>
</dbReference>
<gene>
    <name evidence="2" type="ORF">GCM10022197_34080</name>
</gene>
<evidence type="ECO:0000313" key="3">
    <source>
        <dbReference type="Proteomes" id="UP001500767"/>
    </source>
</evidence>
<protein>
    <submittedName>
        <fullName evidence="2">Dabb family protein</fullName>
    </submittedName>
</protein>